<comment type="caution">
    <text evidence="1">The sequence shown here is derived from an EMBL/GenBank/DDBJ whole genome shotgun (WGS) entry which is preliminary data.</text>
</comment>
<reference evidence="1" key="1">
    <citation type="submission" date="2021-05" db="EMBL/GenBank/DDBJ databases">
        <authorList>
            <person name="Pan Q."/>
            <person name="Jouanno E."/>
            <person name="Zahm M."/>
            <person name="Klopp C."/>
            <person name="Cabau C."/>
            <person name="Louis A."/>
            <person name="Berthelot C."/>
            <person name="Parey E."/>
            <person name="Roest Crollius H."/>
            <person name="Montfort J."/>
            <person name="Robinson-Rechavi M."/>
            <person name="Bouchez O."/>
            <person name="Lampietro C."/>
            <person name="Lopez Roques C."/>
            <person name="Donnadieu C."/>
            <person name="Postlethwait J."/>
            <person name="Bobe J."/>
            <person name="Dillon D."/>
            <person name="Chandos A."/>
            <person name="von Hippel F."/>
            <person name="Guiguen Y."/>
        </authorList>
    </citation>
    <scope>NUCLEOTIDE SEQUENCE</scope>
    <source>
        <strain evidence="1">YG-Jan2019</strain>
    </source>
</reference>
<dbReference type="Proteomes" id="UP001157502">
    <property type="component" value="Chromosome 25"/>
</dbReference>
<gene>
    <name evidence="1" type="ORF">DPEC_G00278110</name>
</gene>
<organism evidence="1 2">
    <name type="scientific">Dallia pectoralis</name>
    <name type="common">Alaska blackfish</name>
    <dbReference type="NCBI Taxonomy" id="75939"/>
    <lineage>
        <taxon>Eukaryota</taxon>
        <taxon>Metazoa</taxon>
        <taxon>Chordata</taxon>
        <taxon>Craniata</taxon>
        <taxon>Vertebrata</taxon>
        <taxon>Euteleostomi</taxon>
        <taxon>Actinopterygii</taxon>
        <taxon>Neopterygii</taxon>
        <taxon>Teleostei</taxon>
        <taxon>Protacanthopterygii</taxon>
        <taxon>Esociformes</taxon>
        <taxon>Umbridae</taxon>
        <taxon>Dallia</taxon>
    </lineage>
</organism>
<evidence type="ECO:0000313" key="1">
    <source>
        <dbReference type="EMBL" id="KAJ7992398.1"/>
    </source>
</evidence>
<proteinExistence type="predicted"/>
<keyword evidence="2" id="KW-1185">Reference proteome</keyword>
<evidence type="ECO:0000313" key="2">
    <source>
        <dbReference type="Proteomes" id="UP001157502"/>
    </source>
</evidence>
<accession>A0ACC2FM22</accession>
<protein>
    <submittedName>
        <fullName evidence="1">Uncharacterized protein</fullName>
    </submittedName>
</protein>
<name>A0ACC2FM22_DALPE</name>
<sequence length="238" mass="25122">MPDGRSPKPGDWSPELGARSPEPGARSPEPGARSLMAGARSLEPGARSLEPGAWSPWSPERGARSLEPGAWSSEPGAWSPEPGARLCSSPAAPLDLLPSANSRHRAELYKSTGVHVGRERLIMMLLCGTLFCCPMGCKSTVVPWDAVSSAAGQRRAWASDREEFCTADGEAKPLGPVATLHPGSQIPNNALLSFSPAAPRRTMLSHLPDLLGSPVEVMTVGRPTHLPGERDKTLGTAQ</sequence>
<dbReference type="EMBL" id="CM055752">
    <property type="protein sequence ID" value="KAJ7992398.1"/>
    <property type="molecule type" value="Genomic_DNA"/>
</dbReference>